<comment type="function">
    <text evidence="9">May play the central regulatory role in sporulation. It may be an element of the effector pathway responsible for the activation of sporulation genes in response to nutritional stress. Spo0A may act in concert with spo0H (a sigma factor) to control the expression of some genes that are critical to the sporulation process.</text>
</comment>
<keyword evidence="7" id="KW-0238">DNA-binding</keyword>
<comment type="subcellular location">
    <subcellularLocation>
        <location evidence="1">Cytoplasm</location>
    </subcellularLocation>
</comment>
<dbReference type="EMBL" id="FRAC01000013">
    <property type="protein sequence ID" value="SHK54065.1"/>
    <property type="molecule type" value="Genomic_DNA"/>
</dbReference>
<dbReference type="InterPro" id="IPR041522">
    <property type="entry name" value="CdaR_GGDEF"/>
</dbReference>
<dbReference type="Pfam" id="PF17853">
    <property type="entry name" value="GGDEF_2"/>
    <property type="match status" value="1"/>
</dbReference>
<dbReference type="AlphaFoldDB" id="A0A1M6TAP7"/>
<evidence type="ECO:0000256" key="10">
    <source>
        <dbReference type="PROSITE-ProRule" id="PRU00169"/>
    </source>
</evidence>
<dbReference type="GO" id="GO:0043565">
    <property type="term" value="F:sequence-specific DNA binding"/>
    <property type="evidence" value="ECO:0007669"/>
    <property type="project" value="InterPro"/>
</dbReference>
<dbReference type="OrthoDB" id="9794370at2"/>
<gene>
    <name evidence="13" type="ORF">SAMN02745136_02721</name>
</gene>
<protein>
    <recommendedName>
        <fullName evidence="2">Stage 0 sporulation protein A homolog</fullName>
    </recommendedName>
</protein>
<evidence type="ECO:0000256" key="7">
    <source>
        <dbReference type="ARBA" id="ARBA00023125"/>
    </source>
</evidence>
<dbReference type="SUPFAM" id="SSF46689">
    <property type="entry name" value="Homeodomain-like"/>
    <property type="match status" value="2"/>
</dbReference>
<dbReference type="GO" id="GO:0003700">
    <property type="term" value="F:DNA-binding transcription factor activity"/>
    <property type="evidence" value="ECO:0007669"/>
    <property type="project" value="InterPro"/>
</dbReference>
<evidence type="ECO:0000313" key="14">
    <source>
        <dbReference type="Proteomes" id="UP000184386"/>
    </source>
</evidence>
<name>A0A1M6TAP7_9FIRM</name>
<keyword evidence="6" id="KW-0805">Transcription regulation</keyword>
<dbReference type="SMART" id="SM00342">
    <property type="entry name" value="HTH_ARAC"/>
    <property type="match status" value="1"/>
</dbReference>
<evidence type="ECO:0000313" key="13">
    <source>
        <dbReference type="EMBL" id="SHK54065.1"/>
    </source>
</evidence>
<dbReference type="Gene3D" id="1.10.10.60">
    <property type="entry name" value="Homeodomain-like"/>
    <property type="match status" value="2"/>
</dbReference>
<dbReference type="Pfam" id="PF00072">
    <property type="entry name" value="Response_reg"/>
    <property type="match status" value="1"/>
</dbReference>
<proteinExistence type="predicted"/>
<evidence type="ECO:0000256" key="6">
    <source>
        <dbReference type="ARBA" id="ARBA00023015"/>
    </source>
</evidence>
<dbReference type="InterPro" id="IPR018060">
    <property type="entry name" value="HTH_AraC"/>
</dbReference>
<keyword evidence="14" id="KW-1185">Reference proteome</keyword>
<dbReference type="InterPro" id="IPR018062">
    <property type="entry name" value="HTH_AraC-typ_CS"/>
</dbReference>
<evidence type="ECO:0000256" key="4">
    <source>
        <dbReference type="ARBA" id="ARBA00022553"/>
    </source>
</evidence>
<dbReference type="GO" id="GO:0000160">
    <property type="term" value="P:phosphorelay signal transduction system"/>
    <property type="evidence" value="ECO:0007669"/>
    <property type="project" value="UniProtKB-KW"/>
</dbReference>
<dbReference type="Pfam" id="PF12833">
    <property type="entry name" value="HTH_18"/>
    <property type="match status" value="1"/>
</dbReference>
<dbReference type="RefSeq" id="WP_073276799.1">
    <property type="nucleotide sequence ID" value="NZ_FRAC01000013.1"/>
</dbReference>
<dbReference type="Proteomes" id="UP000184386">
    <property type="component" value="Unassembled WGS sequence"/>
</dbReference>
<dbReference type="PROSITE" id="PS01124">
    <property type="entry name" value="HTH_ARAC_FAMILY_2"/>
    <property type="match status" value="1"/>
</dbReference>
<keyword evidence="5" id="KW-0902">Two-component regulatory system</keyword>
<dbReference type="InterPro" id="IPR011006">
    <property type="entry name" value="CheY-like_superfamily"/>
</dbReference>
<reference evidence="13 14" key="1">
    <citation type="submission" date="2016-11" db="EMBL/GenBank/DDBJ databases">
        <authorList>
            <person name="Jaros S."/>
            <person name="Januszkiewicz K."/>
            <person name="Wedrychowicz H."/>
        </authorList>
    </citation>
    <scope>NUCLEOTIDE SEQUENCE [LARGE SCALE GENOMIC DNA]</scope>
    <source>
        <strain evidence="13 14">DSM 15929</strain>
    </source>
</reference>
<dbReference type="PANTHER" id="PTHR42713">
    <property type="entry name" value="HISTIDINE KINASE-RELATED"/>
    <property type="match status" value="1"/>
</dbReference>
<evidence type="ECO:0000259" key="12">
    <source>
        <dbReference type="PROSITE" id="PS50110"/>
    </source>
</evidence>
<organism evidence="13 14">
    <name type="scientific">Anaerocolumna jejuensis DSM 15929</name>
    <dbReference type="NCBI Taxonomy" id="1121322"/>
    <lineage>
        <taxon>Bacteria</taxon>
        <taxon>Bacillati</taxon>
        <taxon>Bacillota</taxon>
        <taxon>Clostridia</taxon>
        <taxon>Lachnospirales</taxon>
        <taxon>Lachnospiraceae</taxon>
        <taxon>Anaerocolumna</taxon>
    </lineage>
</organism>
<feature type="domain" description="HTH araC/xylS-type" evidence="11">
    <location>
        <begin position="431"/>
        <end position="529"/>
    </location>
</feature>
<dbReference type="InterPro" id="IPR051552">
    <property type="entry name" value="HptR"/>
</dbReference>
<dbReference type="InterPro" id="IPR020449">
    <property type="entry name" value="Tscrpt_reg_AraC-type_HTH"/>
</dbReference>
<dbReference type="GO" id="GO:0005737">
    <property type="term" value="C:cytoplasm"/>
    <property type="evidence" value="ECO:0007669"/>
    <property type="project" value="UniProtKB-SubCell"/>
</dbReference>
<accession>A0A1M6TAP7</accession>
<keyword evidence="8" id="KW-0804">Transcription</keyword>
<dbReference type="PANTHER" id="PTHR42713:SF3">
    <property type="entry name" value="TRANSCRIPTIONAL REGULATORY PROTEIN HPTR"/>
    <property type="match status" value="1"/>
</dbReference>
<evidence type="ECO:0000256" key="5">
    <source>
        <dbReference type="ARBA" id="ARBA00023012"/>
    </source>
</evidence>
<feature type="modified residue" description="4-aspartylphosphate" evidence="10">
    <location>
        <position position="58"/>
    </location>
</feature>
<evidence type="ECO:0000259" key="11">
    <source>
        <dbReference type="PROSITE" id="PS01124"/>
    </source>
</evidence>
<dbReference type="SUPFAM" id="SSF52172">
    <property type="entry name" value="CheY-like"/>
    <property type="match status" value="1"/>
</dbReference>
<evidence type="ECO:0000256" key="9">
    <source>
        <dbReference type="ARBA" id="ARBA00024867"/>
    </source>
</evidence>
<dbReference type="STRING" id="1121322.SAMN02745136_02721"/>
<sequence>MDNTLSLLIVDDEPAIRNGLANAIEWEEYGIKVIGAASDGYEALHMVHQFNPHIIITDIRMPNCDGLELIRHIKEEEISSKFIIISGYNDFKYAQTAIKYQVFSYLLKPIQIEELIKEVINLRDATLTEIQNSQNLMNTRQQLQKQNQALKDHFCIRLLDNEYKNEAEIDEQLKNLKLSIQNTFNRVLVFSYDSIPVQDSLGFQKYIRQTVEDSFNGYSCAVFFRDAGTLAVIINTSGNKTSEMEIFKKICSNIIESLKRDTDINISIGIGDAAPNLLNTQASFFCALEALSYRLYQTRQRIFDSSIISREPTPVITPDTKTNQELADAIFRSDLPAIDRLLHQFFHSLFYVEIPPPNYIRGMCIFLVIDVQNGLLGYYDEINRLYTDVPYEEINRLQSFREIREWITNKFNTYSQYMNQNCLDKKDPIIQKAKAYIKENLYNKIKAENVAVHVGLSENYFTFYFKKKTNNNFKSYIQTLKIEKAKEHLKTSNILISELSSMLGYDDYRTFNRAFKKETGLTPSEYQQKYH</sequence>
<keyword evidence="4 10" id="KW-0597">Phosphoprotein</keyword>
<dbReference type="InterPro" id="IPR009057">
    <property type="entry name" value="Homeodomain-like_sf"/>
</dbReference>
<evidence type="ECO:0000256" key="2">
    <source>
        <dbReference type="ARBA" id="ARBA00018672"/>
    </source>
</evidence>
<evidence type="ECO:0000256" key="1">
    <source>
        <dbReference type="ARBA" id="ARBA00004496"/>
    </source>
</evidence>
<evidence type="ECO:0000256" key="3">
    <source>
        <dbReference type="ARBA" id="ARBA00022490"/>
    </source>
</evidence>
<dbReference type="InterPro" id="IPR001789">
    <property type="entry name" value="Sig_transdc_resp-reg_receiver"/>
</dbReference>
<evidence type="ECO:0000256" key="8">
    <source>
        <dbReference type="ARBA" id="ARBA00023163"/>
    </source>
</evidence>
<feature type="domain" description="Response regulatory" evidence="12">
    <location>
        <begin position="6"/>
        <end position="123"/>
    </location>
</feature>
<dbReference type="CDD" id="cd17536">
    <property type="entry name" value="REC_YesN-like"/>
    <property type="match status" value="1"/>
</dbReference>
<dbReference type="SMART" id="SM00448">
    <property type="entry name" value="REC"/>
    <property type="match status" value="1"/>
</dbReference>
<dbReference type="PROSITE" id="PS00041">
    <property type="entry name" value="HTH_ARAC_FAMILY_1"/>
    <property type="match status" value="1"/>
</dbReference>
<dbReference type="PRINTS" id="PR00032">
    <property type="entry name" value="HTHARAC"/>
</dbReference>
<dbReference type="Gene3D" id="3.40.50.2300">
    <property type="match status" value="1"/>
</dbReference>
<keyword evidence="3" id="KW-0963">Cytoplasm</keyword>
<dbReference type="PROSITE" id="PS50110">
    <property type="entry name" value="RESPONSE_REGULATORY"/>
    <property type="match status" value="1"/>
</dbReference>